<accession>A0AA42DLJ8</accession>
<feature type="transmembrane region" description="Helical" evidence="1">
    <location>
        <begin position="39"/>
        <end position="57"/>
    </location>
</feature>
<reference evidence="2" key="1">
    <citation type="journal article" date="2023" name="Int. J. Syst. Evol. Microbiol.">
        <title>&lt;i&gt;Holtiella tumoricola&lt;/i&gt; gen. nov. sp. nov., isolated from a human clinical sample.</title>
        <authorList>
            <person name="Allen-Vercoe E."/>
            <person name="Daigneault M.C."/>
            <person name="Vancuren S.J."/>
            <person name="Cochrane K."/>
            <person name="O'Neal L.L."/>
            <person name="Sankaranarayanan K."/>
            <person name="Lawson P.A."/>
        </authorList>
    </citation>
    <scope>NUCLEOTIDE SEQUENCE</scope>
    <source>
        <strain evidence="2">CC70A</strain>
    </source>
</reference>
<sequence length="226" mass="25562">MNHVILLMKKEWMYLFKCLKSTWIISLLFMTIFCVLSPQMYLIASIIVPYFLIYGVMAHEENSHSNALNYTLPVSRKEVVLSKYLLGLIYSLVVGVVVTIVVNLGINMQKSYIEVFQTIGKMNVFITLVGSSLLYIALIIPIILKFGCIKMRMVMLLIYALLFGVSSVAMNIIKEAMNIPIEMKDTLTTIKISPSVGIGILGIILIGYVVSYFISRRIMETKQIVE</sequence>
<feature type="transmembrane region" description="Helical" evidence="1">
    <location>
        <begin position="156"/>
        <end position="173"/>
    </location>
</feature>
<keyword evidence="1" id="KW-1133">Transmembrane helix</keyword>
<comment type="caution">
    <text evidence="2">The sequence shown here is derived from an EMBL/GenBank/DDBJ whole genome shotgun (WGS) entry which is preliminary data.</text>
</comment>
<keyword evidence="1" id="KW-0812">Transmembrane</keyword>
<gene>
    <name evidence="2" type="ORF">PBV87_06355</name>
</gene>
<organism evidence="2 3">
    <name type="scientific">Holtiella tumoricola</name>
    <dbReference type="NCBI Taxonomy" id="3018743"/>
    <lineage>
        <taxon>Bacteria</taxon>
        <taxon>Bacillati</taxon>
        <taxon>Bacillota</taxon>
        <taxon>Clostridia</taxon>
        <taxon>Lachnospirales</taxon>
        <taxon>Cellulosilyticaceae</taxon>
        <taxon>Holtiella</taxon>
    </lineage>
</organism>
<feature type="transmembrane region" description="Helical" evidence="1">
    <location>
        <begin position="12"/>
        <end position="33"/>
    </location>
</feature>
<keyword evidence="3" id="KW-1185">Reference proteome</keyword>
<evidence type="ECO:0000313" key="3">
    <source>
        <dbReference type="Proteomes" id="UP001169242"/>
    </source>
</evidence>
<dbReference type="RefSeq" id="WP_271011556.1">
    <property type="nucleotide sequence ID" value="NZ_JAQIFT010000027.1"/>
</dbReference>
<dbReference type="EMBL" id="JAQIFT010000027">
    <property type="protein sequence ID" value="MDA3731109.1"/>
    <property type="molecule type" value="Genomic_DNA"/>
</dbReference>
<dbReference type="InterPro" id="IPR025699">
    <property type="entry name" value="ABC2_memb-like"/>
</dbReference>
<dbReference type="Proteomes" id="UP001169242">
    <property type="component" value="Unassembled WGS sequence"/>
</dbReference>
<evidence type="ECO:0000256" key="1">
    <source>
        <dbReference type="SAM" id="Phobius"/>
    </source>
</evidence>
<keyword evidence="1" id="KW-0472">Membrane</keyword>
<proteinExistence type="predicted"/>
<feature type="transmembrane region" description="Helical" evidence="1">
    <location>
        <begin position="124"/>
        <end position="144"/>
    </location>
</feature>
<dbReference type="Pfam" id="PF13346">
    <property type="entry name" value="ABC2_membrane_5"/>
    <property type="match status" value="1"/>
</dbReference>
<protein>
    <submittedName>
        <fullName evidence="2">ABC-2 transporter permease</fullName>
    </submittedName>
</protein>
<feature type="transmembrane region" description="Helical" evidence="1">
    <location>
        <begin position="84"/>
        <end position="104"/>
    </location>
</feature>
<feature type="transmembrane region" description="Helical" evidence="1">
    <location>
        <begin position="193"/>
        <end position="214"/>
    </location>
</feature>
<dbReference type="AlphaFoldDB" id="A0AA42DLJ8"/>
<evidence type="ECO:0000313" key="2">
    <source>
        <dbReference type="EMBL" id="MDA3731109.1"/>
    </source>
</evidence>
<name>A0AA42DLJ8_9FIRM</name>